<dbReference type="AlphaFoldDB" id="A0A1J7C8I4"/>
<dbReference type="InterPro" id="IPR001940">
    <property type="entry name" value="Peptidase_S1C"/>
</dbReference>
<dbReference type="EMBL" id="MLCF01000042">
    <property type="protein sequence ID" value="OIV37844.1"/>
    <property type="molecule type" value="Genomic_DNA"/>
</dbReference>
<evidence type="ECO:0000256" key="3">
    <source>
        <dbReference type="ARBA" id="ARBA00022989"/>
    </source>
</evidence>
<dbReference type="Gene3D" id="2.40.10.10">
    <property type="entry name" value="Trypsin-like serine proteases"/>
    <property type="match status" value="2"/>
</dbReference>
<evidence type="ECO:0000313" key="7">
    <source>
        <dbReference type="Proteomes" id="UP000243342"/>
    </source>
</evidence>
<dbReference type="RefSeq" id="WP_071656159.1">
    <property type="nucleotide sequence ID" value="NZ_MLCF01000042.1"/>
</dbReference>
<dbReference type="GO" id="GO:0004252">
    <property type="term" value="F:serine-type endopeptidase activity"/>
    <property type="evidence" value="ECO:0007669"/>
    <property type="project" value="InterPro"/>
</dbReference>
<dbReference type="PANTHER" id="PTHR43019">
    <property type="entry name" value="SERINE ENDOPROTEASE DEGS"/>
    <property type="match status" value="1"/>
</dbReference>
<keyword evidence="4 5" id="KW-0472">Membrane</keyword>
<protein>
    <submittedName>
        <fullName evidence="6">Serine protease</fullName>
    </submittedName>
</protein>
<dbReference type="STRING" id="1428644.BIV57_08755"/>
<gene>
    <name evidence="6" type="ORF">BIV57_08755</name>
</gene>
<dbReference type="InterPro" id="IPR003825">
    <property type="entry name" value="Colicin-V_CvpA"/>
</dbReference>
<feature type="transmembrane region" description="Helical" evidence="5">
    <location>
        <begin position="103"/>
        <end position="126"/>
    </location>
</feature>
<dbReference type="InterPro" id="IPR009003">
    <property type="entry name" value="Peptidase_S1_PA"/>
</dbReference>
<reference evidence="6 7" key="1">
    <citation type="submission" date="2016-10" db="EMBL/GenBank/DDBJ databases">
        <title>Genome sequence of Streptomyces gilvigriseus MUSC 26.</title>
        <authorList>
            <person name="Lee L.-H."/>
            <person name="Ser H.-L."/>
        </authorList>
    </citation>
    <scope>NUCLEOTIDE SEQUENCE [LARGE SCALE GENOMIC DNA]</scope>
    <source>
        <strain evidence="6 7">MUSC 26</strain>
    </source>
</reference>
<keyword evidence="6" id="KW-0378">Hydrolase</keyword>
<dbReference type="GO" id="GO:0016020">
    <property type="term" value="C:membrane"/>
    <property type="evidence" value="ECO:0007669"/>
    <property type="project" value="UniProtKB-SubCell"/>
</dbReference>
<keyword evidence="7" id="KW-1185">Reference proteome</keyword>
<evidence type="ECO:0000256" key="4">
    <source>
        <dbReference type="ARBA" id="ARBA00023136"/>
    </source>
</evidence>
<dbReference type="PRINTS" id="PR00834">
    <property type="entry name" value="PROTEASES2C"/>
</dbReference>
<feature type="transmembrane region" description="Helical" evidence="5">
    <location>
        <begin position="59"/>
        <end position="82"/>
    </location>
</feature>
<dbReference type="NCBIfam" id="NF033740">
    <property type="entry name" value="MarP_fam_protase"/>
    <property type="match status" value="1"/>
</dbReference>
<comment type="subcellular location">
    <subcellularLocation>
        <location evidence="1">Membrane</location>
        <topology evidence="1">Multi-pass membrane protein</topology>
    </subcellularLocation>
</comment>
<evidence type="ECO:0000256" key="5">
    <source>
        <dbReference type="SAM" id="Phobius"/>
    </source>
</evidence>
<dbReference type="OrthoDB" id="9766361at2"/>
<dbReference type="InterPro" id="IPR043504">
    <property type="entry name" value="Peptidase_S1_PA_chymotrypsin"/>
</dbReference>
<dbReference type="Pfam" id="PF13365">
    <property type="entry name" value="Trypsin_2"/>
    <property type="match status" value="1"/>
</dbReference>
<organism evidence="6 7">
    <name type="scientific">Mangrovactinospora gilvigrisea</name>
    <dbReference type="NCBI Taxonomy" id="1428644"/>
    <lineage>
        <taxon>Bacteria</taxon>
        <taxon>Bacillati</taxon>
        <taxon>Actinomycetota</taxon>
        <taxon>Actinomycetes</taxon>
        <taxon>Kitasatosporales</taxon>
        <taxon>Streptomycetaceae</taxon>
        <taxon>Mangrovactinospora</taxon>
    </lineage>
</organism>
<proteinExistence type="predicted"/>
<dbReference type="GO" id="GO:0006508">
    <property type="term" value="P:proteolysis"/>
    <property type="evidence" value="ECO:0007669"/>
    <property type="project" value="UniProtKB-KW"/>
</dbReference>
<dbReference type="SUPFAM" id="SSF50494">
    <property type="entry name" value="Trypsin-like serine proteases"/>
    <property type="match status" value="1"/>
</dbReference>
<name>A0A1J7C8I4_9ACTN</name>
<evidence type="ECO:0000313" key="6">
    <source>
        <dbReference type="EMBL" id="OIV37844.1"/>
    </source>
</evidence>
<dbReference type="PANTHER" id="PTHR43019:SF23">
    <property type="entry name" value="PROTEASE DO-LIKE 5, CHLOROPLASTIC"/>
    <property type="match status" value="1"/>
</dbReference>
<dbReference type="Pfam" id="PF02674">
    <property type="entry name" value="Colicin_V"/>
    <property type="match status" value="1"/>
</dbReference>
<dbReference type="Proteomes" id="UP000243342">
    <property type="component" value="Unassembled WGS sequence"/>
</dbReference>
<dbReference type="GO" id="GO:0009403">
    <property type="term" value="P:toxin biosynthetic process"/>
    <property type="evidence" value="ECO:0007669"/>
    <property type="project" value="InterPro"/>
</dbReference>
<comment type="caution">
    <text evidence="6">The sequence shown here is derived from an EMBL/GenBank/DDBJ whole genome shotgun (WGS) entry which is preliminary data.</text>
</comment>
<keyword evidence="3 5" id="KW-1133">Transmembrane helix</keyword>
<keyword evidence="2 5" id="KW-0812">Transmembrane</keyword>
<accession>A0A1J7C8I4</accession>
<evidence type="ECO:0000256" key="1">
    <source>
        <dbReference type="ARBA" id="ARBA00004141"/>
    </source>
</evidence>
<keyword evidence="6" id="KW-0645">Protease</keyword>
<sequence length="402" mass="41578">MNVLDILLIAAAIGFALLGYRNGFVVAASSVLGFAAGAALAAGLLPLALRPLGLTGTTAAVVAVVAVILVAALAQALTTHLAGRLRRTLAARRPSPSARRADAAGGAAVYALAVLVVAWLLGAALAGTSLPTVSKEVRSSRILGGVENAMPTGANSWFSGLGASLARSGFPQVFQPFENEPIEAVPPPDPKLAHSAALRSARRSIVKVQGTATGCGKVLEGSGFVYAPHRIVTNAHVVGGVREPTVQVGGTGRLYDAQVVLYDWRRDVAVLDVPGLPDGTPALALDRTEESPQSGAIVVGFPENGGFDARPARIRQVINARGPDVYRRGSVTRRVYSLYATVRQGNSGGPLLRPDGRVAGLIFAKSLDDAETGYALTYGEVARDLQDARTRTAPVDTQGCAK</sequence>
<dbReference type="InterPro" id="IPR047680">
    <property type="entry name" value="MarP-like"/>
</dbReference>
<evidence type="ECO:0000256" key="2">
    <source>
        <dbReference type="ARBA" id="ARBA00022692"/>
    </source>
</evidence>